<dbReference type="Gene3D" id="3.40.630.30">
    <property type="match status" value="1"/>
</dbReference>
<feature type="domain" description="N-acetyltransferase" evidence="1">
    <location>
        <begin position="12"/>
        <end position="124"/>
    </location>
</feature>
<keyword evidence="3" id="KW-1185">Reference proteome</keyword>
<reference evidence="2 3" key="1">
    <citation type="journal article" date="2021" name="Sci. Rep.">
        <title>The distribution of antibiotic resistance genes in chicken gut microbiota commensals.</title>
        <authorList>
            <person name="Juricova H."/>
            <person name="Matiasovicova J."/>
            <person name="Kubasova T."/>
            <person name="Cejkova D."/>
            <person name="Rychlik I."/>
        </authorList>
    </citation>
    <scope>NUCLEOTIDE SEQUENCE [LARGE SCALE GENOMIC DNA]</scope>
    <source>
        <strain evidence="2 3">An829</strain>
    </source>
</reference>
<dbReference type="CDD" id="cd04301">
    <property type="entry name" value="NAT_SF"/>
    <property type="match status" value="1"/>
</dbReference>
<sequence>MPTSKSSLAETLVIRPENAADPAECAAIADLVERAFRAVPESDGTEGALVALESERIVGHVLFSRMHVGGDTPAWALAPLAVTPEKQRMGIGSALVRRALERARQADKAPGAPRFVIVLGDPDY</sequence>
<organism evidence="2 3">
    <name type="scientific">Sutterella massiliensis</name>
    <dbReference type="NCBI Taxonomy" id="1816689"/>
    <lineage>
        <taxon>Bacteria</taxon>
        <taxon>Pseudomonadati</taxon>
        <taxon>Pseudomonadota</taxon>
        <taxon>Betaproteobacteria</taxon>
        <taxon>Burkholderiales</taxon>
        <taxon>Sutterellaceae</taxon>
        <taxon>Sutterella</taxon>
    </lineage>
</organism>
<dbReference type="InterPro" id="IPR000182">
    <property type="entry name" value="GNAT_dom"/>
</dbReference>
<evidence type="ECO:0000313" key="2">
    <source>
        <dbReference type="EMBL" id="MBM6704485.1"/>
    </source>
</evidence>
<protein>
    <submittedName>
        <fullName evidence="2">N-acetyltransferase</fullName>
    </submittedName>
</protein>
<proteinExistence type="predicted"/>
<dbReference type="SUPFAM" id="SSF55729">
    <property type="entry name" value="Acyl-CoA N-acyltransferases (Nat)"/>
    <property type="match status" value="1"/>
</dbReference>
<accession>A0ABS2DUT0</accession>
<comment type="caution">
    <text evidence="2">The sequence shown here is derived from an EMBL/GenBank/DDBJ whole genome shotgun (WGS) entry which is preliminary data.</text>
</comment>
<dbReference type="Pfam" id="PF00583">
    <property type="entry name" value="Acetyltransf_1"/>
    <property type="match status" value="1"/>
</dbReference>
<dbReference type="InterPro" id="IPR016181">
    <property type="entry name" value="Acyl_CoA_acyltransferase"/>
</dbReference>
<name>A0ABS2DUT0_9BURK</name>
<evidence type="ECO:0000313" key="3">
    <source>
        <dbReference type="Proteomes" id="UP000715095"/>
    </source>
</evidence>
<dbReference type="EMBL" id="JACJJC010000012">
    <property type="protein sequence ID" value="MBM6704485.1"/>
    <property type="molecule type" value="Genomic_DNA"/>
</dbReference>
<gene>
    <name evidence="2" type="ORF">H6A60_08325</name>
</gene>
<dbReference type="RefSeq" id="WP_205103363.1">
    <property type="nucleotide sequence ID" value="NZ_JACJJC010000012.1"/>
</dbReference>
<dbReference type="Proteomes" id="UP000715095">
    <property type="component" value="Unassembled WGS sequence"/>
</dbReference>
<dbReference type="PROSITE" id="PS51186">
    <property type="entry name" value="GNAT"/>
    <property type="match status" value="1"/>
</dbReference>
<evidence type="ECO:0000259" key="1">
    <source>
        <dbReference type="PROSITE" id="PS51186"/>
    </source>
</evidence>